<feature type="compositionally biased region" description="Polar residues" evidence="3">
    <location>
        <begin position="360"/>
        <end position="374"/>
    </location>
</feature>
<evidence type="ECO:0000256" key="2">
    <source>
        <dbReference type="PROSITE-ProRule" id="PRU00023"/>
    </source>
</evidence>
<accession>A0A2V1D403</accession>
<feature type="domain" description="Nucleoside phosphorylase" evidence="4">
    <location>
        <begin position="12"/>
        <end position="293"/>
    </location>
</feature>
<dbReference type="SUPFAM" id="SSF48403">
    <property type="entry name" value="Ankyrin repeat"/>
    <property type="match status" value="1"/>
</dbReference>
<evidence type="ECO:0000259" key="4">
    <source>
        <dbReference type="Pfam" id="PF01048"/>
    </source>
</evidence>
<reference evidence="6 7" key="1">
    <citation type="journal article" date="2018" name="Sci. Rep.">
        <title>Comparative genomics provides insights into the lifestyle and reveals functional heterogeneity of dark septate endophytic fungi.</title>
        <authorList>
            <person name="Knapp D.G."/>
            <person name="Nemeth J.B."/>
            <person name="Barry K."/>
            <person name="Hainaut M."/>
            <person name="Henrissat B."/>
            <person name="Johnson J."/>
            <person name="Kuo A."/>
            <person name="Lim J.H.P."/>
            <person name="Lipzen A."/>
            <person name="Nolan M."/>
            <person name="Ohm R.A."/>
            <person name="Tamas L."/>
            <person name="Grigoriev I.V."/>
            <person name="Spatafora J.W."/>
            <person name="Nagy L.G."/>
            <person name="Kovacs G.M."/>
        </authorList>
    </citation>
    <scope>NUCLEOTIDE SEQUENCE [LARGE SCALE GENOMIC DNA]</scope>
    <source>
        <strain evidence="6 7">DSE2036</strain>
    </source>
</reference>
<dbReference type="InterPro" id="IPR035994">
    <property type="entry name" value="Nucleoside_phosphorylase_sf"/>
</dbReference>
<dbReference type="GO" id="GO:0003824">
    <property type="term" value="F:catalytic activity"/>
    <property type="evidence" value="ECO:0007669"/>
    <property type="project" value="InterPro"/>
</dbReference>
<dbReference type="SUPFAM" id="SSF53167">
    <property type="entry name" value="Purine and uridine phosphorylases"/>
    <property type="match status" value="1"/>
</dbReference>
<evidence type="ECO:0000313" key="6">
    <source>
        <dbReference type="EMBL" id="PVH92359.1"/>
    </source>
</evidence>
<dbReference type="EMBL" id="KZ805691">
    <property type="protein sequence ID" value="PVH92359.1"/>
    <property type="molecule type" value="Genomic_DNA"/>
</dbReference>
<dbReference type="PROSITE" id="PS50297">
    <property type="entry name" value="ANK_REP_REGION"/>
    <property type="match status" value="1"/>
</dbReference>
<name>A0A2V1D403_9PLEO</name>
<dbReference type="STRING" id="97972.A0A2V1D403"/>
<evidence type="ECO:0000259" key="5">
    <source>
        <dbReference type="Pfam" id="PF24883"/>
    </source>
</evidence>
<dbReference type="Gene3D" id="1.25.40.20">
    <property type="entry name" value="Ankyrin repeat-containing domain"/>
    <property type="match status" value="2"/>
</dbReference>
<keyword evidence="1" id="KW-0677">Repeat</keyword>
<keyword evidence="2" id="KW-0040">ANK repeat</keyword>
<dbReference type="SUPFAM" id="SSF52540">
    <property type="entry name" value="P-loop containing nucleoside triphosphate hydrolases"/>
    <property type="match status" value="1"/>
</dbReference>
<dbReference type="OrthoDB" id="194358at2759"/>
<dbReference type="PANTHER" id="PTHR46082">
    <property type="entry name" value="ATP/GTP-BINDING PROTEIN-RELATED"/>
    <property type="match status" value="1"/>
</dbReference>
<feature type="region of interest" description="Disordered" evidence="3">
    <location>
        <begin position="354"/>
        <end position="376"/>
    </location>
</feature>
<feature type="repeat" description="ANK" evidence="2">
    <location>
        <begin position="1193"/>
        <end position="1225"/>
    </location>
</feature>
<evidence type="ECO:0000256" key="1">
    <source>
        <dbReference type="ARBA" id="ARBA00022737"/>
    </source>
</evidence>
<dbReference type="InterPro" id="IPR027417">
    <property type="entry name" value="P-loop_NTPase"/>
</dbReference>
<dbReference type="Pfam" id="PF24883">
    <property type="entry name" value="NPHP3_N"/>
    <property type="match status" value="1"/>
</dbReference>
<dbReference type="Gene3D" id="3.40.50.300">
    <property type="entry name" value="P-loop containing nucleotide triphosphate hydrolases"/>
    <property type="match status" value="1"/>
</dbReference>
<organism evidence="6 7">
    <name type="scientific">Periconia macrospinosa</name>
    <dbReference type="NCBI Taxonomy" id="97972"/>
    <lineage>
        <taxon>Eukaryota</taxon>
        <taxon>Fungi</taxon>
        <taxon>Dikarya</taxon>
        <taxon>Ascomycota</taxon>
        <taxon>Pezizomycotina</taxon>
        <taxon>Dothideomycetes</taxon>
        <taxon>Pleosporomycetidae</taxon>
        <taxon>Pleosporales</taxon>
        <taxon>Massarineae</taxon>
        <taxon>Periconiaceae</taxon>
        <taxon>Periconia</taxon>
    </lineage>
</organism>
<dbReference type="PANTHER" id="PTHR46082:SF11">
    <property type="entry name" value="AAA+ ATPASE DOMAIN-CONTAINING PROTEIN-RELATED"/>
    <property type="match status" value="1"/>
</dbReference>
<dbReference type="Pfam" id="PF12796">
    <property type="entry name" value="Ank_2"/>
    <property type="match status" value="1"/>
</dbReference>
<protein>
    <submittedName>
        <fullName evidence="6">Ankyrin</fullName>
    </submittedName>
</protein>
<dbReference type="Pfam" id="PF01048">
    <property type="entry name" value="PNP_UDP_1"/>
    <property type="match status" value="1"/>
</dbReference>
<dbReference type="GO" id="GO:0009116">
    <property type="term" value="P:nucleoside metabolic process"/>
    <property type="evidence" value="ECO:0007669"/>
    <property type="project" value="InterPro"/>
</dbReference>
<proteinExistence type="predicted"/>
<dbReference type="SMART" id="SM00248">
    <property type="entry name" value="ANK"/>
    <property type="match status" value="7"/>
</dbReference>
<feature type="domain" description="Nephrocystin 3-like N-terminal" evidence="5">
    <location>
        <begin position="429"/>
        <end position="601"/>
    </location>
</feature>
<dbReference type="InterPro" id="IPR000845">
    <property type="entry name" value="Nucleoside_phosphorylase_d"/>
</dbReference>
<evidence type="ECO:0000256" key="3">
    <source>
        <dbReference type="SAM" id="MobiDB-lite"/>
    </source>
</evidence>
<dbReference type="Pfam" id="PF00023">
    <property type="entry name" value="Ank"/>
    <property type="match status" value="1"/>
</dbReference>
<dbReference type="InterPro" id="IPR036770">
    <property type="entry name" value="Ankyrin_rpt-contain_sf"/>
</dbReference>
<dbReference type="InterPro" id="IPR002110">
    <property type="entry name" value="Ankyrin_rpt"/>
</dbReference>
<sequence length="1431" mass="161881">MARRLRRDDYTVGWVCALPVELAAAQKMLDEEHGNLKPNVGSNHDTDENLYVLGSIGGHNVAIGCLPAGRIGISPAAAVAMRMRATFRGLRFGLMVGIGGGVPVVEDIRLGDVVVSQPNHVFGGVVQYDSGKATPSGFQRTGSLNSPPEILLTAIARVRANELLDRSRVSEYVAELASTSIFQRSKTGPDILFQASYDHKEGQSCDACSTEKQVIRQPRDSEDVLVHYGTIASGSQVIKNAVERDKVSAELGGVLCFEMEAAGLMNNFPCLVIRGICDYADSHKNKRWQSYAAGTAAAYAKELLSVIPPADVANIRKAEGPITGAFDVQIRNETRAIEDHQDGNRLPNLKYLHPAEQLPSGRTTDSSLPLTSNEGRGVINPGLSAQRSLSTQLDTSILSAEQRKEIINDLHFKQRDARLLSLKPAQAKTCSWMLKNALYKEWTAANKLNLHHGFFWIKGKPGAGKSIMMKFLFNGAKKTMKGCLILSFFFNARGESLEKSTRGLYRSLLIQLLEKAPETWSIFNEYGERGVETIRDMGWQDETLRELFTLALQELEDRRVVCYVDALDECPEEDVREMIAFFEELGELEKRAEFRVCFSSRHYPEISIGTGLQLVLELEQEHKNDISVYIDTHLKLGKDTQAEDIKAEILRKSSGIFLWVHLVIPMLNKEYDRGRIKALKKRLTKIPTGLHDLFHEMLTRDEKNMNYLLVCVQILLFASRPLKPNEFRAALETYCEDDHTWYPCDSVHMAPENLRKFVLDVSKGLAEITKSKEPTVQFIHESVRDFFLKEGGINKLRPDEENPEGLGHDMMKEICSQQLLYHNHSTPKFFKPSISELLPLLKYATENVCYHANSAQKFRLDQHSFLKNFDIENWVCAYERLGGSATLLPYGYPHPLYLLAEYGSAELIRIHPERSKYLELKNGRFRNPLLAALYAGHSDAARAFLDLPPQKVEEPNQTAKTKLRRDHALLREDFKHSRRFLSYLCEFGDVEMLDTVLRSGRYDFFAPEAGKIVRQCLKYASSEGVVEKLAEFGLCSAIYINSSKDDGQAPLLSPDDESLTDVHLPHFKSILRENPSIVNEKWVYPFQNLLDYASSKGFDQIARLCIKNSTVNERRRALYEALDGRINQQGRVAIMKYLTDAGVDLEGNESLKEHIAFRLFNAICRPYNEDVVAFLLSASLIKMDYRSYLYGRYGWTLFHWAVQQGRKSYVKLFLSSGCDPMVRDSRQATVLMHTVKVGDLSSFRCILEHEMCDPNLQDEIGRTALLWCAMVADECAVTMASELLKRTDVDPNLKDNSGRTALMRAVQSGKPRMVEILLQSKSTDPNLGSSRGSTPLRIAFKLYLDAKLYSGREPQDFWEISRLLLLTFKVNPDSLQRLPTPFQIAHDNGLSRLVRLLEVFYRCYNDMLEIDVVRLCDLELQVLHWNNIIDE</sequence>
<gene>
    <name evidence="6" type="ORF">DM02DRAFT_575880</name>
</gene>
<dbReference type="InterPro" id="IPR056884">
    <property type="entry name" value="NPHP3-like_N"/>
</dbReference>
<evidence type="ECO:0000313" key="7">
    <source>
        <dbReference type="Proteomes" id="UP000244855"/>
    </source>
</evidence>
<dbReference type="PROSITE" id="PS50088">
    <property type="entry name" value="ANK_REPEAT"/>
    <property type="match status" value="1"/>
</dbReference>
<keyword evidence="7" id="KW-1185">Reference proteome</keyword>
<dbReference type="Gene3D" id="3.40.50.1580">
    <property type="entry name" value="Nucleoside phosphorylase domain"/>
    <property type="match status" value="1"/>
</dbReference>
<dbReference type="InterPro" id="IPR053137">
    <property type="entry name" value="NLR-like"/>
</dbReference>
<dbReference type="Proteomes" id="UP000244855">
    <property type="component" value="Unassembled WGS sequence"/>
</dbReference>